<feature type="region of interest" description="Disordered" evidence="6">
    <location>
        <begin position="638"/>
        <end position="661"/>
    </location>
</feature>
<dbReference type="PROSITE" id="PS50048">
    <property type="entry name" value="ZN2_CY6_FUNGAL_2"/>
    <property type="match status" value="1"/>
</dbReference>
<feature type="compositionally biased region" description="Polar residues" evidence="6">
    <location>
        <begin position="1"/>
        <end position="16"/>
    </location>
</feature>
<dbReference type="GO" id="GO:0000976">
    <property type="term" value="F:transcription cis-regulatory region binding"/>
    <property type="evidence" value="ECO:0007669"/>
    <property type="project" value="TreeGrafter"/>
</dbReference>
<organism evidence="8 9">
    <name type="scientific">Pleurostoma richardsiae</name>
    <dbReference type="NCBI Taxonomy" id="41990"/>
    <lineage>
        <taxon>Eukaryota</taxon>
        <taxon>Fungi</taxon>
        <taxon>Dikarya</taxon>
        <taxon>Ascomycota</taxon>
        <taxon>Pezizomycotina</taxon>
        <taxon>Sordariomycetes</taxon>
        <taxon>Sordariomycetidae</taxon>
        <taxon>Calosphaeriales</taxon>
        <taxon>Pleurostomataceae</taxon>
        <taxon>Pleurostoma</taxon>
    </lineage>
</organism>
<name>A0AA38VPQ1_9PEZI</name>
<feature type="region of interest" description="Disordered" evidence="6">
    <location>
        <begin position="93"/>
        <end position="151"/>
    </location>
</feature>
<comment type="caution">
    <text evidence="8">The sequence shown here is derived from an EMBL/GenBank/DDBJ whole genome shotgun (WGS) entry which is preliminary data.</text>
</comment>
<dbReference type="SMART" id="SM00066">
    <property type="entry name" value="GAL4"/>
    <property type="match status" value="1"/>
</dbReference>
<dbReference type="PANTHER" id="PTHR31845">
    <property type="entry name" value="FINGER DOMAIN PROTEIN, PUTATIVE-RELATED"/>
    <property type="match status" value="1"/>
</dbReference>
<dbReference type="CDD" id="cd00067">
    <property type="entry name" value="GAL4"/>
    <property type="match status" value="1"/>
</dbReference>
<dbReference type="EMBL" id="JANBVO010000017">
    <property type="protein sequence ID" value="KAJ9144117.1"/>
    <property type="molecule type" value="Genomic_DNA"/>
</dbReference>
<gene>
    <name evidence="8" type="ORF">NKR23_g6202</name>
</gene>
<feature type="region of interest" description="Disordered" evidence="6">
    <location>
        <begin position="1"/>
        <end position="23"/>
    </location>
</feature>
<evidence type="ECO:0000313" key="9">
    <source>
        <dbReference type="Proteomes" id="UP001174694"/>
    </source>
</evidence>
<keyword evidence="4" id="KW-0804">Transcription</keyword>
<keyword evidence="5" id="KW-0539">Nucleus</keyword>
<dbReference type="InterPro" id="IPR001138">
    <property type="entry name" value="Zn2Cys6_DnaBD"/>
</dbReference>
<evidence type="ECO:0000256" key="6">
    <source>
        <dbReference type="SAM" id="MobiDB-lite"/>
    </source>
</evidence>
<proteinExistence type="predicted"/>
<evidence type="ECO:0000256" key="1">
    <source>
        <dbReference type="ARBA" id="ARBA00004123"/>
    </source>
</evidence>
<dbReference type="Proteomes" id="UP001174694">
    <property type="component" value="Unassembled WGS sequence"/>
</dbReference>
<evidence type="ECO:0000313" key="8">
    <source>
        <dbReference type="EMBL" id="KAJ9144117.1"/>
    </source>
</evidence>
<dbReference type="AlphaFoldDB" id="A0AA38VPQ1"/>
<dbReference type="Gene3D" id="4.10.240.10">
    <property type="entry name" value="Zn(2)-C6 fungal-type DNA-binding domain"/>
    <property type="match status" value="1"/>
</dbReference>
<feature type="compositionally biased region" description="Low complexity" evidence="6">
    <location>
        <begin position="651"/>
        <end position="661"/>
    </location>
</feature>
<dbReference type="Pfam" id="PF00172">
    <property type="entry name" value="Zn_clus"/>
    <property type="match status" value="1"/>
</dbReference>
<sequence length="757" mass="84020">MPSTATDPESGSSTGRPPTHRRYNKACDACHTSKVKCVAEPLSPTGSCKRCAKNQIPCVYTPIGPRRKPTRTKNERIAELERRVRDMQLLLQQNGGSSTSSHANSAGTSTGNTNAETPSTASPRTSSEAATPTGAVSLADTGSSDADSTVTPLRAGRDRHLARHRLGTPVITTAASSPASVATQASSTVPNEPVGSVPSSASVTGDVVDRGLLSAERANRLIDAFRQQLDGFALGTTLPKGMSNAELRRDKPILWLSVICAASTGSETDADLAPALHQEMDRVLEERMTEDAPPSMELIQALHNWMCYHYEPSYPKQRLFLRYCRLSVDMVVSLAHSSKIPPELSPEPIPDEVLKDEDTLDVCRKLLMWYWGSFVITMKIRQPLMLRFNNYVRQSIKILAASPELSDRAIVEWIRVARVAQEAATSLCFGYISPQGLDAESREKIIWQFEHNMQQWILACPLDVMTEHLMVEYHSYIIMICELYLPAGRHDPSVLERRNQGLPSLSKPSDMAVDHHLLAPWKLDYTRKCIRSAHAVLDLFTSIEATRMRRLANIAFGRVFYSLRFLLLLSHQIWTGNGAHVISLQSLRIEYYINSLETSLDRATNGGTFRVAAIWLYALRSRVMPWYEQFRKLQEKSHRNLSRPLSRDDNGTATGQASFSAAAAQPQNILPSSADTLHSVLPRHGLFMNPPAPPSPSQLMPLDTFDAAAFMPGNLGDPAQILDRMETENFNAAFSDMYSMLSPTLWEQWHDQSQAPN</sequence>
<dbReference type="GO" id="GO:0000981">
    <property type="term" value="F:DNA-binding transcription factor activity, RNA polymerase II-specific"/>
    <property type="evidence" value="ECO:0007669"/>
    <property type="project" value="InterPro"/>
</dbReference>
<dbReference type="InterPro" id="IPR036864">
    <property type="entry name" value="Zn2-C6_fun-type_DNA-bd_sf"/>
</dbReference>
<feature type="domain" description="Zn(2)-C6 fungal-type" evidence="7">
    <location>
        <begin position="26"/>
        <end position="60"/>
    </location>
</feature>
<keyword evidence="3" id="KW-0238">DNA-binding</keyword>
<dbReference type="SUPFAM" id="SSF57701">
    <property type="entry name" value="Zn2/Cys6 DNA-binding domain"/>
    <property type="match status" value="1"/>
</dbReference>
<dbReference type="PROSITE" id="PS00463">
    <property type="entry name" value="ZN2_CY6_FUNGAL_1"/>
    <property type="match status" value="1"/>
</dbReference>
<accession>A0AA38VPQ1</accession>
<protein>
    <recommendedName>
        <fullName evidence="7">Zn(2)-C6 fungal-type domain-containing protein</fullName>
    </recommendedName>
</protein>
<feature type="compositionally biased region" description="Polar residues" evidence="6">
    <location>
        <begin position="93"/>
        <end position="130"/>
    </location>
</feature>
<dbReference type="GO" id="GO:0008270">
    <property type="term" value="F:zinc ion binding"/>
    <property type="evidence" value="ECO:0007669"/>
    <property type="project" value="InterPro"/>
</dbReference>
<evidence type="ECO:0000256" key="3">
    <source>
        <dbReference type="ARBA" id="ARBA00023125"/>
    </source>
</evidence>
<comment type="subcellular location">
    <subcellularLocation>
        <location evidence="1">Nucleus</location>
    </subcellularLocation>
</comment>
<keyword evidence="9" id="KW-1185">Reference proteome</keyword>
<dbReference type="CDD" id="cd12148">
    <property type="entry name" value="fungal_TF_MHR"/>
    <property type="match status" value="1"/>
</dbReference>
<dbReference type="InterPro" id="IPR051089">
    <property type="entry name" value="prtT"/>
</dbReference>
<evidence type="ECO:0000256" key="5">
    <source>
        <dbReference type="ARBA" id="ARBA00023242"/>
    </source>
</evidence>
<dbReference type="GO" id="GO:0005634">
    <property type="term" value="C:nucleus"/>
    <property type="evidence" value="ECO:0007669"/>
    <property type="project" value="UniProtKB-SubCell"/>
</dbReference>
<feature type="compositionally biased region" description="Polar residues" evidence="6">
    <location>
        <begin position="140"/>
        <end position="151"/>
    </location>
</feature>
<evidence type="ECO:0000259" key="7">
    <source>
        <dbReference type="PROSITE" id="PS50048"/>
    </source>
</evidence>
<evidence type="ECO:0000256" key="4">
    <source>
        <dbReference type="ARBA" id="ARBA00023163"/>
    </source>
</evidence>
<reference evidence="8" key="1">
    <citation type="submission" date="2022-07" db="EMBL/GenBank/DDBJ databases">
        <title>Fungi with potential for degradation of polypropylene.</title>
        <authorList>
            <person name="Gostincar C."/>
        </authorList>
    </citation>
    <scope>NUCLEOTIDE SEQUENCE</scope>
    <source>
        <strain evidence="8">EXF-13308</strain>
    </source>
</reference>
<evidence type="ECO:0000256" key="2">
    <source>
        <dbReference type="ARBA" id="ARBA00023015"/>
    </source>
</evidence>
<dbReference type="PANTHER" id="PTHR31845:SF39">
    <property type="entry name" value="TRANSCRIPTION FACTOR PBCR-RELATED"/>
    <property type="match status" value="1"/>
</dbReference>
<keyword evidence="2" id="KW-0805">Transcription regulation</keyword>